<sequence length="254" mass="26956">MNTQLPQPYGWNNRYRLFGSMLALAALGGMFFALKTVVAAAHGHWATAGVGAVSTAIFGIPTVWIVLMFTGRGRLRTSVDGTGTTLALAAGIRWLAVWFGAVLVAVVGYLVFGSQMGGEFPDVRARSSAFFAVMVVGAVLGLGAMVRAGRRPRPALRLSAAGVEFHDAVTAFTLPWTDIVNITGTGVEGKSLRPIIFWRRGGEPAVIANASLYAPNGAALFWMTRYYWLVPAARGELGNGVAVQRLRAGQFPAG</sequence>
<proteinExistence type="predicted"/>
<name>A0A1S6GKI8_9MYCO</name>
<dbReference type="AlphaFoldDB" id="A0A1S6GKI8"/>
<evidence type="ECO:0000313" key="2">
    <source>
        <dbReference type="EMBL" id="AQS22384.1"/>
    </source>
</evidence>
<keyword evidence="1" id="KW-0472">Membrane</keyword>
<accession>A0A1S6GKI8</accession>
<keyword evidence="2" id="KW-0614">Plasmid</keyword>
<protein>
    <submittedName>
        <fullName evidence="2">Uncharacterized protein</fullName>
    </submittedName>
</protein>
<organism evidence="2">
    <name type="scientific">Mycolicibacterium sp. CBMA 213</name>
    <dbReference type="NCBI Taxonomy" id="1968788"/>
    <lineage>
        <taxon>Bacteria</taxon>
        <taxon>Bacillati</taxon>
        <taxon>Actinomycetota</taxon>
        <taxon>Actinomycetes</taxon>
        <taxon>Mycobacteriales</taxon>
        <taxon>Mycobacteriaceae</taxon>
        <taxon>Mycolicibacterium</taxon>
    </lineage>
</organism>
<feature type="transmembrane region" description="Helical" evidence="1">
    <location>
        <begin position="128"/>
        <end position="148"/>
    </location>
</feature>
<evidence type="ECO:0000256" key="1">
    <source>
        <dbReference type="SAM" id="Phobius"/>
    </source>
</evidence>
<feature type="transmembrane region" description="Helical" evidence="1">
    <location>
        <begin position="48"/>
        <end position="70"/>
    </location>
</feature>
<feature type="transmembrane region" description="Helical" evidence="1">
    <location>
        <begin position="91"/>
        <end position="112"/>
    </location>
</feature>
<keyword evidence="1" id="KW-1133">Transmembrane helix</keyword>
<keyword evidence="1" id="KW-0812">Transmembrane</keyword>
<geneLocation type="plasmid" evidence="2">
    <name>pCBMA213_2</name>
</geneLocation>
<feature type="transmembrane region" description="Helical" evidence="1">
    <location>
        <begin position="21"/>
        <end position="42"/>
    </location>
</feature>
<reference evidence="2" key="1">
    <citation type="submission" date="2016-12" db="EMBL/GenBank/DDBJ databases">
        <title>Complete plasmid sequence carrying type IV-like and type VII secretion systems from an atypical mycobacteria strain.</title>
        <authorList>
            <person name="Morgado S."/>
            <person name="Marin M."/>
            <person name="Fonseca E."/>
            <person name="Freitas F."/>
            <person name="Vicente A.C."/>
        </authorList>
    </citation>
    <scope>NUCLEOTIDE SEQUENCE</scope>
    <source>
        <strain evidence="2">CBMA 213</strain>
        <plasmid evidence="2">pCBMA213_2</plasmid>
    </source>
</reference>
<gene>
    <name evidence="2" type="ORF">pCBMA213_2_00020</name>
</gene>
<dbReference type="EMBL" id="KY349138">
    <property type="protein sequence ID" value="AQS22384.1"/>
    <property type="molecule type" value="Genomic_DNA"/>
</dbReference>